<comment type="catalytic activity">
    <reaction evidence="2">
        <text>2 GTP = 3',3'-c-di-GMP + 2 diphosphate</text>
        <dbReference type="Rhea" id="RHEA:24898"/>
        <dbReference type="ChEBI" id="CHEBI:33019"/>
        <dbReference type="ChEBI" id="CHEBI:37565"/>
        <dbReference type="ChEBI" id="CHEBI:58805"/>
        <dbReference type="EC" id="2.7.7.65"/>
    </reaction>
</comment>
<evidence type="ECO:0000313" key="5">
    <source>
        <dbReference type="EMBL" id="EMG01299.1"/>
    </source>
</evidence>
<dbReference type="InterPro" id="IPR029787">
    <property type="entry name" value="Nucleotide_cyclase"/>
</dbReference>
<name>M3H2H2_LEPBO</name>
<feature type="transmembrane region" description="Helical" evidence="3">
    <location>
        <begin position="101"/>
        <end position="120"/>
    </location>
</feature>
<dbReference type="SUPFAM" id="SSF55073">
    <property type="entry name" value="Nucleotide cyclase"/>
    <property type="match status" value="1"/>
</dbReference>
<keyword evidence="3" id="KW-0472">Membrane</keyword>
<dbReference type="SMART" id="SM00267">
    <property type="entry name" value="GGDEF"/>
    <property type="match status" value="1"/>
</dbReference>
<feature type="transmembrane region" description="Helical" evidence="3">
    <location>
        <begin position="39"/>
        <end position="57"/>
    </location>
</feature>
<evidence type="ECO:0000256" key="1">
    <source>
        <dbReference type="ARBA" id="ARBA00012528"/>
    </source>
</evidence>
<gene>
    <name evidence="5" type="ORF">LEP1GSC123_3784</name>
</gene>
<reference evidence="5 6" key="1">
    <citation type="submission" date="2013-01" db="EMBL/GenBank/DDBJ databases">
        <authorList>
            <person name="Harkins D.M."/>
            <person name="Durkin A.S."/>
            <person name="Brinkac L.M."/>
            <person name="Haft D.H."/>
            <person name="Selengut J.D."/>
            <person name="Sanka R."/>
            <person name="DePew J."/>
            <person name="Purushe J."/>
            <person name="Picardeau M."/>
            <person name="Werts C."/>
            <person name="Goarant C."/>
            <person name="Vinetz J.M."/>
            <person name="Sutton G.G."/>
            <person name="Nierman W.C."/>
            <person name="Fouts D.E."/>
        </authorList>
    </citation>
    <scope>NUCLEOTIDE SEQUENCE [LARGE SCALE GENOMIC DNA]</scope>
    <source>
        <strain evidence="5 6">200701203</strain>
    </source>
</reference>
<comment type="caution">
    <text evidence="5">The sequence shown here is derived from an EMBL/GenBank/DDBJ whole genome shotgun (WGS) entry which is preliminary data.</text>
</comment>
<sequence length="445" mass="52042">MRFSLGNNQKIKLLARRVFFNPLTDDYLRIYQPEIKRATVIYFFFCIGISLIATLVPDGESELGKENRILAYSRLTVVLLSAFFAFLLIKWKFLFRKKIERYSILSSGMIVLSILPYVFFDSGRMELYFHFYTTLVVSGNILLWFTGATVIFFNVFFYLSLVLCTTLTGNTKVLQHDLANVLIYLFTGVFGNLLINFWRVMDHRAKKKLQRAVSKLREKNIHIEKISKVDELTKLYNRRYLIEQFELFLKRAQRYRFSLAMIILDMDYLKEINDSYGHLAGDLALRTISDVMKQRVRATDICSRIGGDEFCILLDAIKKDDLVQLCEKLRMEVAEKELSYRTPSGDPVKISVSIGACILSPMEEFSFDDIYHSIDSALYESKKKEETEFLLSNRATIFQKRIRELRLLLRNGKFVTKCDLAIGSVVYIFRVDRFHKKQSVFLLRF</sequence>
<evidence type="ECO:0000256" key="3">
    <source>
        <dbReference type="SAM" id="Phobius"/>
    </source>
</evidence>
<feature type="transmembrane region" description="Helical" evidence="3">
    <location>
        <begin position="181"/>
        <end position="201"/>
    </location>
</feature>
<dbReference type="PROSITE" id="PS50887">
    <property type="entry name" value="GGDEF"/>
    <property type="match status" value="1"/>
</dbReference>
<dbReference type="EMBL" id="AKWO02000028">
    <property type="protein sequence ID" value="EMG01299.1"/>
    <property type="molecule type" value="Genomic_DNA"/>
</dbReference>
<accession>M3H2H2</accession>
<dbReference type="InterPro" id="IPR000160">
    <property type="entry name" value="GGDEF_dom"/>
</dbReference>
<evidence type="ECO:0000313" key="6">
    <source>
        <dbReference type="Proteomes" id="UP000011783"/>
    </source>
</evidence>
<dbReference type="GO" id="GO:0005886">
    <property type="term" value="C:plasma membrane"/>
    <property type="evidence" value="ECO:0007669"/>
    <property type="project" value="TreeGrafter"/>
</dbReference>
<dbReference type="InterPro" id="IPR043128">
    <property type="entry name" value="Rev_trsase/Diguanyl_cyclase"/>
</dbReference>
<dbReference type="AlphaFoldDB" id="M3H2H2"/>
<feature type="transmembrane region" description="Helical" evidence="3">
    <location>
        <begin position="69"/>
        <end position="89"/>
    </location>
</feature>
<dbReference type="GO" id="GO:1902201">
    <property type="term" value="P:negative regulation of bacterial-type flagellum-dependent cell motility"/>
    <property type="evidence" value="ECO:0007669"/>
    <property type="project" value="TreeGrafter"/>
</dbReference>
<dbReference type="NCBIfam" id="TIGR00254">
    <property type="entry name" value="GGDEF"/>
    <property type="match status" value="1"/>
</dbReference>
<dbReference type="InterPro" id="IPR050469">
    <property type="entry name" value="Diguanylate_Cyclase"/>
</dbReference>
<dbReference type="EC" id="2.7.7.65" evidence="1"/>
<dbReference type="Pfam" id="PF00990">
    <property type="entry name" value="GGDEF"/>
    <property type="match status" value="1"/>
</dbReference>
<feature type="domain" description="GGDEF" evidence="4">
    <location>
        <begin position="257"/>
        <end position="394"/>
    </location>
</feature>
<dbReference type="Proteomes" id="UP000011783">
    <property type="component" value="Unassembled WGS sequence"/>
</dbReference>
<evidence type="ECO:0000259" key="4">
    <source>
        <dbReference type="PROSITE" id="PS50887"/>
    </source>
</evidence>
<dbReference type="BioCyc" id="LBOR1193007:G11KN-1627-MONOMER"/>
<keyword evidence="3" id="KW-1133">Transmembrane helix</keyword>
<dbReference type="FunFam" id="3.30.70.270:FF:000001">
    <property type="entry name" value="Diguanylate cyclase domain protein"/>
    <property type="match status" value="1"/>
</dbReference>
<dbReference type="PANTHER" id="PTHR45138:SF9">
    <property type="entry name" value="DIGUANYLATE CYCLASE DGCM-RELATED"/>
    <property type="match status" value="1"/>
</dbReference>
<organism evidence="5 6">
    <name type="scientific">Leptospira borgpetersenii str. 200701203</name>
    <dbReference type="NCBI Taxonomy" id="1193007"/>
    <lineage>
        <taxon>Bacteria</taxon>
        <taxon>Pseudomonadati</taxon>
        <taxon>Spirochaetota</taxon>
        <taxon>Spirochaetia</taxon>
        <taxon>Leptospirales</taxon>
        <taxon>Leptospiraceae</taxon>
        <taxon>Leptospira</taxon>
    </lineage>
</organism>
<protein>
    <recommendedName>
        <fullName evidence="1">diguanylate cyclase</fullName>
        <ecNumber evidence="1">2.7.7.65</ecNumber>
    </recommendedName>
</protein>
<evidence type="ECO:0000256" key="2">
    <source>
        <dbReference type="ARBA" id="ARBA00034247"/>
    </source>
</evidence>
<keyword evidence="3" id="KW-0812">Transmembrane</keyword>
<dbReference type="CDD" id="cd01949">
    <property type="entry name" value="GGDEF"/>
    <property type="match status" value="1"/>
</dbReference>
<dbReference type="Gene3D" id="3.30.70.270">
    <property type="match status" value="1"/>
</dbReference>
<proteinExistence type="predicted"/>
<dbReference type="GO" id="GO:0043709">
    <property type="term" value="P:cell adhesion involved in single-species biofilm formation"/>
    <property type="evidence" value="ECO:0007669"/>
    <property type="project" value="TreeGrafter"/>
</dbReference>
<dbReference type="GO" id="GO:0052621">
    <property type="term" value="F:diguanylate cyclase activity"/>
    <property type="evidence" value="ECO:0007669"/>
    <property type="project" value="UniProtKB-EC"/>
</dbReference>
<dbReference type="PANTHER" id="PTHR45138">
    <property type="entry name" value="REGULATORY COMPONENTS OF SENSORY TRANSDUCTION SYSTEM"/>
    <property type="match status" value="1"/>
</dbReference>